<organism evidence="1 2">
    <name type="scientific">Micromonospora ureilytica</name>
    <dbReference type="NCBI Taxonomy" id="709868"/>
    <lineage>
        <taxon>Bacteria</taxon>
        <taxon>Bacillati</taxon>
        <taxon>Actinomycetota</taxon>
        <taxon>Actinomycetes</taxon>
        <taxon>Micromonosporales</taxon>
        <taxon>Micromonosporaceae</taxon>
        <taxon>Micromonospora</taxon>
    </lineage>
</organism>
<proteinExistence type="predicted"/>
<keyword evidence="2" id="KW-1185">Reference proteome</keyword>
<sequence length="439" mass="49554">MIIERPMEHSIMPMFLQAHAAEEDLQSPADIDMYMRVSALHCQSLTIVDSDLNNANIFHQAAKVEGGVFWTALRTGFIRRAARLDAAGSPVTQAAVVEGFRRVSPERVAKIEEGYLRLVDSVCQRNEHASPPLTWSLTEVNKHFLRKLETYVEHAVANRSLPTDHAIFDQVWEAVRNHRRAGTPLSAADIEARFRPRDYETSEEWNFIWRLVLDAQSGNVPLVYDGQLAITTTPRSADKFLPAGPTSAGVEREVEAELYRGGTKQKDRPKVTVGAAGGDRLAGRFVINRERLAALRLEEIEELREEALGANYFQARFDATGSSTDMSESAVPYSTTLFEYHERLARVGILRTQRREEAAVKETLSRVVVTAEKYGRTLELIMQTSTRLPVAEHNIVMCDSQTIRELLGPTEARKILPDDNALWMYRRPDCRVLEWIPSP</sequence>
<dbReference type="RefSeq" id="WP_196926276.1">
    <property type="nucleotide sequence ID" value="NZ_JADOTX010000001.1"/>
</dbReference>
<name>A0ABS0JDR5_9ACTN</name>
<reference evidence="1 2" key="1">
    <citation type="submission" date="2020-11" db="EMBL/GenBank/DDBJ databases">
        <title>Sequencing the genomes of 1000 actinobacteria strains.</title>
        <authorList>
            <person name="Klenk H.-P."/>
        </authorList>
    </citation>
    <scope>NUCLEOTIDE SEQUENCE [LARGE SCALE GENOMIC DNA]</scope>
    <source>
        <strain evidence="1 2">DSM 101692</strain>
    </source>
</reference>
<evidence type="ECO:0000313" key="1">
    <source>
        <dbReference type="EMBL" id="MBG6065207.1"/>
    </source>
</evidence>
<protein>
    <submittedName>
        <fullName evidence="1">Uncharacterized protein</fullName>
    </submittedName>
</protein>
<dbReference type="EMBL" id="JADOTX010000001">
    <property type="protein sequence ID" value="MBG6065207.1"/>
    <property type="molecule type" value="Genomic_DNA"/>
</dbReference>
<accession>A0ABS0JDR5</accession>
<gene>
    <name evidence="1" type="ORF">IW248_001494</name>
</gene>
<comment type="caution">
    <text evidence="1">The sequence shown here is derived from an EMBL/GenBank/DDBJ whole genome shotgun (WGS) entry which is preliminary data.</text>
</comment>
<evidence type="ECO:0000313" key="2">
    <source>
        <dbReference type="Proteomes" id="UP000614915"/>
    </source>
</evidence>
<dbReference type="Proteomes" id="UP000614915">
    <property type="component" value="Unassembled WGS sequence"/>
</dbReference>